<dbReference type="SUPFAM" id="SSF51445">
    <property type="entry name" value="(Trans)glycosidases"/>
    <property type="match status" value="1"/>
</dbReference>
<dbReference type="GO" id="GO:0004565">
    <property type="term" value="F:beta-galactosidase activity"/>
    <property type="evidence" value="ECO:0007669"/>
    <property type="project" value="UniProtKB-EC"/>
</dbReference>
<sequence length="649" mass="74180">MATLPTLYEYYTGGGITQGLSANQPYFTLNNRNFTLYGGSTHYWRVPSEYWRDRLRKMRAAGLNTVETYVPWNLHEPEPGKYDFGAGGTDMQDFLDIEKFLKIAQEEDLFVILRPGPYICSEYEFGGLPSWLLREKGIRIRTSDEKFMMHVRRYFTTLLTLLSVFQFTKGGPIIAVQVENEYGNTENRNGNPPSIPDSVYLEQLRQLMLTNNITELLFTSDTPTNHGSVGSLPTLFQTANFNTNPEGQFNKLKELQPNKPSMATEYWSGWFNHWSEKQYVGDAQNFANIYETILRYPASVNLYMFHGGTNWGFLNGANMNSVEQSSYQPDITSYDYDAPLSESGDYTEKYWLVKDLLEKYNPIKTKLPEEPVSSKPRAFSTLVSTQFLSYEDIIAQAPHTVSSRDLLAMENLPINNNTGQQFGYIIYRKESITINKGSLLKIKGYVYDSLNVYVNNVLVTRNVVDLDGFGYWRLKDGSISLSSHEKIENATIDLVVCNMGRNNFGDLSQFQQFRGLWEGVLIDDKEIFDWKIMPLEFTKAWNTNLKGWRDSDNSTSPSVGAGLNKFELIILDTHDTFIDMTGWNKGIAIVNGFVLGRHWKIGPQQSLYLPAPLLNIGKNEIIIFDEFSPKNELAFSDVPIHFNNMTNSF</sequence>
<dbReference type="InterPro" id="IPR048913">
    <property type="entry name" value="BetaGal_gal-bd"/>
</dbReference>
<dbReference type="InterPro" id="IPR008979">
    <property type="entry name" value="Galactose-bd-like_sf"/>
</dbReference>
<keyword evidence="3 5" id="KW-0326">Glycosidase</keyword>
<evidence type="ECO:0000256" key="3">
    <source>
        <dbReference type="ARBA" id="ARBA00023295"/>
    </source>
</evidence>
<dbReference type="InterPro" id="IPR048912">
    <property type="entry name" value="BetaGal1-like_ABD1"/>
</dbReference>
<dbReference type="Pfam" id="PF01301">
    <property type="entry name" value="Glyco_hydro_35"/>
    <property type="match status" value="1"/>
</dbReference>
<evidence type="ECO:0000259" key="8">
    <source>
        <dbReference type="Pfam" id="PF21317"/>
    </source>
</evidence>
<evidence type="ECO:0000256" key="6">
    <source>
        <dbReference type="RuleBase" id="RU003679"/>
    </source>
</evidence>
<dbReference type="PROSITE" id="PS01182">
    <property type="entry name" value="GLYCOSYL_HYDROL_F35"/>
    <property type="match status" value="1"/>
</dbReference>
<comment type="catalytic activity">
    <reaction evidence="5">
        <text>Hydrolysis of terminal non-reducing beta-D-galactose residues in beta-D-galactosides.</text>
        <dbReference type="EC" id="3.2.1.23"/>
    </reaction>
</comment>
<feature type="domain" description="Beta-galactosidase galactose-binding" evidence="9">
    <location>
        <begin position="573"/>
        <end position="619"/>
    </location>
</feature>
<dbReference type="InterPro" id="IPR026283">
    <property type="entry name" value="B-gal_1-like"/>
</dbReference>
<dbReference type="Gene3D" id="2.60.120.260">
    <property type="entry name" value="Galactose-binding domain-like"/>
    <property type="match status" value="2"/>
</dbReference>
<evidence type="ECO:0000259" key="9">
    <source>
        <dbReference type="Pfam" id="PF21467"/>
    </source>
</evidence>
<dbReference type="InterPro" id="IPR017853">
    <property type="entry name" value="GH"/>
</dbReference>
<feature type="active site" description="Nucleophile" evidence="4">
    <location>
        <position position="265"/>
    </location>
</feature>
<feature type="active site" description="Proton donor" evidence="4">
    <location>
        <position position="181"/>
    </location>
</feature>
<feature type="domain" description="Glycoside hydrolase 35 catalytic" evidence="7">
    <location>
        <begin position="27"/>
        <end position="359"/>
    </location>
</feature>
<evidence type="ECO:0000256" key="2">
    <source>
        <dbReference type="ARBA" id="ARBA00022801"/>
    </source>
</evidence>
<dbReference type="InterPro" id="IPR031330">
    <property type="entry name" value="Gly_Hdrlase_35_cat"/>
</dbReference>
<evidence type="ECO:0000313" key="11">
    <source>
        <dbReference type="Proteomes" id="UP001153737"/>
    </source>
</evidence>
<evidence type="ECO:0000313" key="10">
    <source>
        <dbReference type="EMBL" id="CAH1119265.1"/>
    </source>
</evidence>
<evidence type="ECO:0000259" key="7">
    <source>
        <dbReference type="Pfam" id="PF01301"/>
    </source>
</evidence>
<dbReference type="PIRSF" id="PIRSF006336">
    <property type="entry name" value="B-gal"/>
    <property type="match status" value="1"/>
</dbReference>
<dbReference type="EMBL" id="OU896718">
    <property type="protein sequence ID" value="CAH1119265.1"/>
    <property type="molecule type" value="Genomic_DNA"/>
</dbReference>
<gene>
    <name evidence="10" type="ORF">PHAECO_LOCUS3024</name>
</gene>
<feature type="domain" description="Beta-galactosidase 1-like first all-beta" evidence="8">
    <location>
        <begin position="419"/>
        <end position="536"/>
    </location>
</feature>
<keyword evidence="11" id="KW-1185">Reference proteome</keyword>
<name>A0A9P0DJL6_PHACE</name>
<dbReference type="Pfam" id="PF21467">
    <property type="entry name" value="BetaGal_gal-bd"/>
    <property type="match status" value="1"/>
</dbReference>
<keyword evidence="2 5" id="KW-0378">Hydrolase</keyword>
<evidence type="ECO:0000256" key="1">
    <source>
        <dbReference type="ARBA" id="ARBA00009809"/>
    </source>
</evidence>
<evidence type="ECO:0000256" key="4">
    <source>
        <dbReference type="PIRSR" id="PIRSR006336-1"/>
    </source>
</evidence>
<dbReference type="OrthoDB" id="6581954at2759"/>
<dbReference type="GO" id="GO:0005975">
    <property type="term" value="P:carbohydrate metabolic process"/>
    <property type="evidence" value="ECO:0007669"/>
    <property type="project" value="InterPro"/>
</dbReference>
<dbReference type="InterPro" id="IPR019801">
    <property type="entry name" value="Glyco_hydro_35_CS"/>
</dbReference>
<dbReference type="AlphaFoldDB" id="A0A9P0DJL6"/>
<dbReference type="FunFam" id="2.60.120.260:FF:000049">
    <property type="entry name" value="Beta-galactosidase"/>
    <property type="match status" value="1"/>
</dbReference>
<dbReference type="FunFam" id="3.20.20.80:FF:000115">
    <property type="entry name" value="Beta-galactosidase"/>
    <property type="match status" value="1"/>
</dbReference>
<reference evidence="10" key="1">
    <citation type="submission" date="2022-01" db="EMBL/GenBank/DDBJ databases">
        <authorList>
            <person name="King R."/>
        </authorList>
    </citation>
    <scope>NUCLEOTIDE SEQUENCE</scope>
</reference>
<evidence type="ECO:0000256" key="5">
    <source>
        <dbReference type="RuleBase" id="RU000675"/>
    </source>
</evidence>
<dbReference type="EC" id="3.2.1.23" evidence="5"/>
<accession>A0A9P0DJL6</accession>
<organism evidence="10 11">
    <name type="scientific">Phaedon cochleariae</name>
    <name type="common">Mustard beetle</name>
    <dbReference type="NCBI Taxonomy" id="80249"/>
    <lineage>
        <taxon>Eukaryota</taxon>
        <taxon>Metazoa</taxon>
        <taxon>Ecdysozoa</taxon>
        <taxon>Arthropoda</taxon>
        <taxon>Hexapoda</taxon>
        <taxon>Insecta</taxon>
        <taxon>Pterygota</taxon>
        <taxon>Neoptera</taxon>
        <taxon>Endopterygota</taxon>
        <taxon>Coleoptera</taxon>
        <taxon>Polyphaga</taxon>
        <taxon>Cucujiformia</taxon>
        <taxon>Chrysomeloidea</taxon>
        <taxon>Chrysomelidae</taxon>
        <taxon>Chrysomelinae</taxon>
        <taxon>Chrysomelini</taxon>
        <taxon>Phaedon</taxon>
    </lineage>
</organism>
<dbReference type="PRINTS" id="PR00742">
    <property type="entry name" value="GLHYDRLASE35"/>
</dbReference>
<comment type="similarity">
    <text evidence="1 6">Belongs to the glycosyl hydrolase 35 family.</text>
</comment>
<protein>
    <recommendedName>
        <fullName evidence="5">Beta-galactosidase</fullName>
        <ecNumber evidence="5">3.2.1.23</ecNumber>
    </recommendedName>
</protein>
<dbReference type="SUPFAM" id="SSF49785">
    <property type="entry name" value="Galactose-binding domain-like"/>
    <property type="match status" value="1"/>
</dbReference>
<proteinExistence type="inferred from homology"/>
<dbReference type="Gene3D" id="3.20.20.80">
    <property type="entry name" value="Glycosidases"/>
    <property type="match status" value="1"/>
</dbReference>
<dbReference type="InterPro" id="IPR001944">
    <property type="entry name" value="Glycoside_Hdrlase_35"/>
</dbReference>
<dbReference type="Proteomes" id="UP001153737">
    <property type="component" value="Chromosome 12"/>
</dbReference>
<dbReference type="PANTHER" id="PTHR23421">
    <property type="entry name" value="BETA-GALACTOSIDASE RELATED"/>
    <property type="match status" value="1"/>
</dbReference>
<dbReference type="Pfam" id="PF21317">
    <property type="entry name" value="BetaGal_ABD_1"/>
    <property type="match status" value="1"/>
</dbReference>
<reference evidence="10" key="2">
    <citation type="submission" date="2022-10" db="EMBL/GenBank/DDBJ databases">
        <authorList>
            <consortium name="ENA_rothamsted_submissions"/>
            <consortium name="culmorum"/>
            <person name="King R."/>
        </authorList>
    </citation>
    <scope>NUCLEOTIDE SEQUENCE</scope>
</reference>